<evidence type="ECO:0000313" key="2">
    <source>
        <dbReference type="Proteomes" id="UP001487740"/>
    </source>
</evidence>
<dbReference type="AlphaFoldDB" id="A0AAW0TL07"/>
<sequence>MARQHAHARTPVQPTWCRVEVWAPRHYNQARPRRHNQPVHSALTTAQDWWRVRPRCLPTSPKLSGQEGKNSRLASRPQQRVALPHFCGPRSLLTVVVVGVKNPHLLTAAPDTTLCRVALNFHDTPTTPTLYRQCTAGPLQP</sequence>
<organism evidence="1 2">
    <name type="scientific">Scylla paramamosain</name>
    <name type="common">Mud crab</name>
    <dbReference type="NCBI Taxonomy" id="85552"/>
    <lineage>
        <taxon>Eukaryota</taxon>
        <taxon>Metazoa</taxon>
        <taxon>Ecdysozoa</taxon>
        <taxon>Arthropoda</taxon>
        <taxon>Crustacea</taxon>
        <taxon>Multicrustacea</taxon>
        <taxon>Malacostraca</taxon>
        <taxon>Eumalacostraca</taxon>
        <taxon>Eucarida</taxon>
        <taxon>Decapoda</taxon>
        <taxon>Pleocyemata</taxon>
        <taxon>Brachyura</taxon>
        <taxon>Eubrachyura</taxon>
        <taxon>Portunoidea</taxon>
        <taxon>Portunidae</taxon>
        <taxon>Portuninae</taxon>
        <taxon>Scylla</taxon>
    </lineage>
</organism>
<name>A0AAW0TL07_SCYPA</name>
<reference evidence="1 2" key="1">
    <citation type="submission" date="2023-03" db="EMBL/GenBank/DDBJ databases">
        <title>High-quality genome of Scylla paramamosain provides insights in environmental adaptation.</title>
        <authorList>
            <person name="Zhang L."/>
        </authorList>
    </citation>
    <scope>NUCLEOTIDE SEQUENCE [LARGE SCALE GENOMIC DNA]</scope>
    <source>
        <strain evidence="1">LZ_2023a</strain>
        <tissue evidence="1">Muscle</tissue>
    </source>
</reference>
<comment type="caution">
    <text evidence="1">The sequence shown here is derived from an EMBL/GenBank/DDBJ whole genome shotgun (WGS) entry which is preliminary data.</text>
</comment>
<dbReference type="EMBL" id="JARAKH010000029">
    <property type="protein sequence ID" value="KAK8388059.1"/>
    <property type="molecule type" value="Genomic_DNA"/>
</dbReference>
<proteinExistence type="predicted"/>
<protein>
    <submittedName>
        <fullName evidence="1">Uncharacterized protein</fullName>
    </submittedName>
</protein>
<keyword evidence="2" id="KW-1185">Reference proteome</keyword>
<gene>
    <name evidence="1" type="ORF">O3P69_020145</name>
</gene>
<evidence type="ECO:0000313" key="1">
    <source>
        <dbReference type="EMBL" id="KAK8388059.1"/>
    </source>
</evidence>
<accession>A0AAW0TL07</accession>
<dbReference type="Proteomes" id="UP001487740">
    <property type="component" value="Unassembled WGS sequence"/>
</dbReference>